<name>D8LH64_ECTSI</name>
<dbReference type="OrthoDB" id="10437197at2759"/>
<evidence type="ECO:0000256" key="1">
    <source>
        <dbReference type="SAM" id="MobiDB-lite"/>
    </source>
</evidence>
<feature type="region of interest" description="Disordered" evidence="1">
    <location>
        <begin position="165"/>
        <end position="255"/>
    </location>
</feature>
<feature type="compositionally biased region" description="Basic residues" evidence="1">
    <location>
        <begin position="540"/>
        <end position="554"/>
    </location>
</feature>
<organism evidence="2 3">
    <name type="scientific">Ectocarpus siliculosus</name>
    <name type="common">Brown alga</name>
    <name type="synonym">Conferva siliculosa</name>
    <dbReference type="NCBI Taxonomy" id="2880"/>
    <lineage>
        <taxon>Eukaryota</taxon>
        <taxon>Sar</taxon>
        <taxon>Stramenopiles</taxon>
        <taxon>Ochrophyta</taxon>
        <taxon>PX clade</taxon>
        <taxon>Phaeophyceae</taxon>
        <taxon>Ectocarpales</taxon>
        <taxon>Ectocarpaceae</taxon>
        <taxon>Ectocarpus</taxon>
    </lineage>
</organism>
<reference evidence="2 3" key="1">
    <citation type="journal article" date="2010" name="Nature">
        <title>The Ectocarpus genome and the independent evolution of multicellularity in brown algae.</title>
        <authorList>
            <person name="Cock J.M."/>
            <person name="Sterck L."/>
            <person name="Rouze P."/>
            <person name="Scornet D."/>
            <person name="Allen A.E."/>
            <person name="Amoutzias G."/>
            <person name="Anthouard V."/>
            <person name="Artiguenave F."/>
            <person name="Aury J.M."/>
            <person name="Badger J.H."/>
            <person name="Beszteri B."/>
            <person name="Billiau K."/>
            <person name="Bonnet E."/>
            <person name="Bothwell J.H."/>
            <person name="Bowler C."/>
            <person name="Boyen C."/>
            <person name="Brownlee C."/>
            <person name="Carrano C.J."/>
            <person name="Charrier B."/>
            <person name="Cho G.Y."/>
            <person name="Coelho S.M."/>
            <person name="Collen J."/>
            <person name="Corre E."/>
            <person name="Da Silva C."/>
            <person name="Delage L."/>
            <person name="Delaroque N."/>
            <person name="Dittami S.M."/>
            <person name="Doulbeau S."/>
            <person name="Elias M."/>
            <person name="Farnham G."/>
            <person name="Gachon C.M."/>
            <person name="Gschloessl B."/>
            <person name="Heesch S."/>
            <person name="Jabbari K."/>
            <person name="Jubin C."/>
            <person name="Kawai H."/>
            <person name="Kimura K."/>
            <person name="Kloareg B."/>
            <person name="Kupper F.C."/>
            <person name="Lang D."/>
            <person name="Le Bail A."/>
            <person name="Leblanc C."/>
            <person name="Lerouge P."/>
            <person name="Lohr M."/>
            <person name="Lopez P.J."/>
            <person name="Martens C."/>
            <person name="Maumus F."/>
            <person name="Michel G."/>
            <person name="Miranda-Saavedra D."/>
            <person name="Morales J."/>
            <person name="Moreau H."/>
            <person name="Motomura T."/>
            <person name="Nagasato C."/>
            <person name="Napoli C.A."/>
            <person name="Nelson D.R."/>
            <person name="Nyvall-Collen P."/>
            <person name="Peters A.F."/>
            <person name="Pommier C."/>
            <person name="Potin P."/>
            <person name="Poulain J."/>
            <person name="Quesneville H."/>
            <person name="Read B."/>
            <person name="Rensing S.A."/>
            <person name="Ritter A."/>
            <person name="Rousvoal S."/>
            <person name="Samanta M."/>
            <person name="Samson G."/>
            <person name="Schroeder D.C."/>
            <person name="Segurens B."/>
            <person name="Strittmatter M."/>
            <person name="Tonon T."/>
            <person name="Tregear J.W."/>
            <person name="Valentin K."/>
            <person name="von Dassow P."/>
            <person name="Yamagishi T."/>
            <person name="Van de Peer Y."/>
            <person name="Wincker P."/>
        </authorList>
    </citation>
    <scope>NUCLEOTIDE SEQUENCE [LARGE SCALE GENOMIC DNA]</scope>
    <source>
        <strain evidence="3">Ec32 / CCAP1310/4</strain>
    </source>
</reference>
<accession>D8LH64</accession>
<dbReference type="EMBL" id="FN648364">
    <property type="protein sequence ID" value="CBN74283.1"/>
    <property type="molecule type" value="Genomic_DNA"/>
</dbReference>
<gene>
    <name evidence="2" type="ORF">Esi_0019_0049</name>
</gene>
<evidence type="ECO:0000313" key="3">
    <source>
        <dbReference type="Proteomes" id="UP000002630"/>
    </source>
</evidence>
<sequence length="1224" mass="135286">MDAAGTPCEEIFVGVSGELTDDMKEYVQSLRANIVSTCGDHFAFKDGEELASFDDIVHDPMWVIVTRAMWELVTLHPTGYLDGRAVWLLAKFLGLHGFRIVKHEDGHLVPCDAGGPISSQECPMMLHDGYGHFKALIPLRRMPLEFEMEEEYHLLLDEGFVDGTDEEEAVPGTSDSETSDGTDEVPESAVAVDVAGTEASDGGSTPSPESSDSGGGDSDLGARGAFGENAEGEEVKAATRLSSKRSHPWDDDEYWDDDANYYSGCTIVGEDGWTLVGKEGRRMGLETSLAFDEASGLYDLTSPNKCQPLFLDHDDETDENEAAEVDEAVDEVGEDEAAEEMDEDEEAEAEAGEEERSRVTNNSARESEEDGEDGEDSGDADDAASLDGVSDGEESEEDEEDSDEDSGKGPRGAGGGAGGVASAGDENSDLEDSGYAPSEAGDTDGDTDDDTTSDECSSTGGETRCEGCEEDFYCELVECPTCNAQYCQDCENDLSSDKERTCSRCQRADDDGVGDFSSGGVTDGPDKYTDTDSGSVSGNSKRRRRSAGKKHNRIPRTSSPRESLMVPKDDQQAELMLSLYRKAREMERKLAGENKRIKEVRNLTLLDLTEAASCLDKGNPVSEEIWRKCEKENYGLYGITVRRAGPTGETIPGTEVTSDKGRRGELVEAKMDEGYTVFTVEWSEGKSNRRSAYSTEDVLRDRDDNQGVATLEEAKEKMGVFLLATLCMVNAQVYRFITKNTKLENVSVSSETRPLARDKTVDITKGRNHAWEETKKARAVDTLMDNEVTFLDSSEDKGLRVEMEEKTCFEMMGLINDARAHFTGLVRSTEDFQDKHLAFVNHFVRGAQASFRLGRPTNMASSMIHLSVNELPPGVQAKTLKEQDTQLYQPGEPTSFSLGMRCVLARARVKDSEEFGDGGSSTCQFLMRYPLYRLLDLSRVDNLPLCPTTEHSSHVSPTLRHRDAYSQAFSSHSKRKADLDVFDIIKGGYHSVSQEKRSEKGVIENENERIAFGAKFNKGRTHLVGSDECLQGFLLLEELVSRNGIDSFMEKLPDKDDIVKMCNEVLEMNPRKRENEDHLCPPEFKQRIEAIVDELVEGNKVTRSDISLLSCSLTVLDSLLTAALRKQDILGQLAKDLYRMKCKDVYGNDVAITRCLLPRYFKNKKALENSTCGVVVNHTKHEKCEGAYAVMAVIGRKVMRSFLRRRRKRTWQSSERKGGVPRKP</sequence>
<feature type="region of interest" description="Disordered" evidence="1">
    <location>
        <begin position="317"/>
        <end position="465"/>
    </location>
</feature>
<evidence type="ECO:0000313" key="2">
    <source>
        <dbReference type="EMBL" id="CBN74283.1"/>
    </source>
</evidence>
<feature type="compositionally biased region" description="Acidic residues" evidence="1">
    <location>
        <begin position="441"/>
        <end position="453"/>
    </location>
</feature>
<feature type="compositionally biased region" description="Acidic residues" evidence="1">
    <location>
        <begin position="317"/>
        <end position="353"/>
    </location>
</feature>
<feature type="compositionally biased region" description="Acidic residues" evidence="1">
    <location>
        <begin position="177"/>
        <end position="186"/>
    </location>
</feature>
<feature type="compositionally biased region" description="Acidic residues" evidence="1">
    <location>
        <begin position="367"/>
        <end position="404"/>
    </location>
</feature>
<feature type="compositionally biased region" description="Gly residues" evidence="1">
    <location>
        <begin position="409"/>
        <end position="421"/>
    </location>
</feature>
<dbReference type="EMBL" id="FN649750">
    <property type="protein sequence ID" value="CBN74283.1"/>
    <property type="molecule type" value="Genomic_DNA"/>
</dbReference>
<feature type="compositionally biased region" description="Low complexity" evidence="1">
    <location>
        <begin position="200"/>
        <end position="212"/>
    </location>
</feature>
<keyword evidence="3" id="KW-1185">Reference proteome</keyword>
<protein>
    <submittedName>
        <fullName evidence="2">Uncharacterized protein</fullName>
    </submittedName>
</protein>
<dbReference type="Proteomes" id="UP000002630">
    <property type="component" value="Linkage Group LG25"/>
</dbReference>
<proteinExistence type="predicted"/>
<dbReference type="AlphaFoldDB" id="D8LH64"/>
<feature type="region of interest" description="Disordered" evidence="1">
    <location>
        <begin position="513"/>
        <end position="568"/>
    </location>
</feature>
<dbReference type="InParanoid" id="D8LH64"/>